<evidence type="ECO:0000256" key="1">
    <source>
        <dbReference type="SAM" id="SignalP"/>
    </source>
</evidence>
<dbReference type="Pfam" id="PF13827">
    <property type="entry name" value="DUF4189"/>
    <property type="match status" value="1"/>
</dbReference>
<dbReference type="InterPro" id="IPR025240">
    <property type="entry name" value="DUF4189"/>
</dbReference>
<sequence length="147" mass="15163">MMMKHTFTAGLLLTCAAIGTTALASAPAQADDVKWTAVAVSSSNGLLNASSNYTDVEEAKSTALANCDRRVPPPAGSSAPAHDCRLALVYPSGRCGAVATGTRYSDGDAVGTTYSWSVGSTLSDADFDAVLKNPGLGVTVWWSDCQR</sequence>
<feature type="domain" description="DUF4189" evidence="2">
    <location>
        <begin position="35"/>
        <end position="130"/>
    </location>
</feature>
<evidence type="ECO:0000313" key="4">
    <source>
        <dbReference type="Proteomes" id="UP000215506"/>
    </source>
</evidence>
<reference evidence="3 4" key="1">
    <citation type="submission" date="2017-07" db="EMBL/GenBank/DDBJ databases">
        <title>First draft Genome Sequence of Nocardia cerradoensis isolated from human infection.</title>
        <authorList>
            <person name="Carrasco G."/>
        </authorList>
    </citation>
    <scope>NUCLEOTIDE SEQUENCE [LARGE SCALE GENOMIC DNA]</scope>
    <source>
        <strain evidence="3 4">CNM20130759</strain>
    </source>
</reference>
<evidence type="ECO:0000259" key="2">
    <source>
        <dbReference type="Pfam" id="PF13827"/>
    </source>
</evidence>
<dbReference type="Proteomes" id="UP000215506">
    <property type="component" value="Unassembled WGS sequence"/>
</dbReference>
<proteinExistence type="predicted"/>
<keyword evidence="1" id="KW-0732">Signal</keyword>
<dbReference type="RefSeq" id="WP_094028012.1">
    <property type="nucleotide sequence ID" value="NZ_NGAF01000027.1"/>
</dbReference>
<protein>
    <recommendedName>
        <fullName evidence="2">DUF4189 domain-containing protein</fullName>
    </recommendedName>
</protein>
<comment type="caution">
    <text evidence="3">The sequence shown here is derived from an EMBL/GenBank/DDBJ whole genome shotgun (WGS) entry which is preliminary data.</text>
</comment>
<keyword evidence="4" id="KW-1185">Reference proteome</keyword>
<dbReference type="AlphaFoldDB" id="A0A231GW75"/>
<evidence type="ECO:0000313" key="3">
    <source>
        <dbReference type="EMBL" id="OXR40741.1"/>
    </source>
</evidence>
<gene>
    <name evidence="3" type="ORF">B7C42_07165</name>
</gene>
<feature type="chain" id="PRO_5012556644" description="DUF4189 domain-containing protein" evidence="1">
    <location>
        <begin position="31"/>
        <end position="147"/>
    </location>
</feature>
<dbReference type="EMBL" id="NGAF01000027">
    <property type="protein sequence ID" value="OXR40741.1"/>
    <property type="molecule type" value="Genomic_DNA"/>
</dbReference>
<organism evidence="3 4">
    <name type="scientific">Nocardia cerradoensis</name>
    <dbReference type="NCBI Taxonomy" id="85688"/>
    <lineage>
        <taxon>Bacteria</taxon>
        <taxon>Bacillati</taxon>
        <taxon>Actinomycetota</taxon>
        <taxon>Actinomycetes</taxon>
        <taxon>Mycobacteriales</taxon>
        <taxon>Nocardiaceae</taxon>
        <taxon>Nocardia</taxon>
    </lineage>
</organism>
<accession>A0A231GW75</accession>
<feature type="signal peptide" evidence="1">
    <location>
        <begin position="1"/>
        <end position="30"/>
    </location>
</feature>
<name>A0A231GW75_9NOCA</name>